<dbReference type="EMBL" id="JABEZV010000010">
    <property type="protein sequence ID" value="MBA0723000.1"/>
    <property type="molecule type" value="Genomic_DNA"/>
</dbReference>
<gene>
    <name evidence="1" type="ORF">Golax_003621</name>
</gene>
<dbReference type="AlphaFoldDB" id="A0A7J9AG76"/>
<evidence type="ECO:0000313" key="1">
    <source>
        <dbReference type="EMBL" id="MBA0723000.1"/>
    </source>
</evidence>
<keyword evidence="2" id="KW-1185">Reference proteome</keyword>
<sequence length="141" mass="15180">MATWFSKPVTRNHSHIGRWERMLEGTLTKKVGRWLLLLLIGIHGGSSMKVKCCCGSLVSWNATWIAVLGSDGFIRLFDLNAKRSSGTSKFPDDPCGMPKACIASHCGNGNDGDVALVDVGTGLDYFTLGYVSPSLKTDLSG</sequence>
<organism evidence="1 2">
    <name type="scientific">Gossypium laxum</name>
    <dbReference type="NCBI Taxonomy" id="34288"/>
    <lineage>
        <taxon>Eukaryota</taxon>
        <taxon>Viridiplantae</taxon>
        <taxon>Streptophyta</taxon>
        <taxon>Embryophyta</taxon>
        <taxon>Tracheophyta</taxon>
        <taxon>Spermatophyta</taxon>
        <taxon>Magnoliopsida</taxon>
        <taxon>eudicotyledons</taxon>
        <taxon>Gunneridae</taxon>
        <taxon>Pentapetalae</taxon>
        <taxon>rosids</taxon>
        <taxon>malvids</taxon>
        <taxon>Malvales</taxon>
        <taxon>Malvaceae</taxon>
        <taxon>Malvoideae</taxon>
        <taxon>Gossypium</taxon>
    </lineage>
</organism>
<accession>A0A7J9AG76</accession>
<comment type="caution">
    <text evidence="1">The sequence shown here is derived from an EMBL/GenBank/DDBJ whole genome shotgun (WGS) entry which is preliminary data.</text>
</comment>
<evidence type="ECO:0000313" key="2">
    <source>
        <dbReference type="Proteomes" id="UP000593574"/>
    </source>
</evidence>
<name>A0A7J9AG76_9ROSI</name>
<proteinExistence type="predicted"/>
<reference evidence="1 2" key="1">
    <citation type="journal article" date="2019" name="Genome Biol. Evol.">
        <title>Insights into the evolution of the New World diploid cottons (Gossypium, subgenus Houzingenia) based on genome sequencing.</title>
        <authorList>
            <person name="Grover C.E."/>
            <person name="Arick M.A. 2nd"/>
            <person name="Thrash A."/>
            <person name="Conover J.L."/>
            <person name="Sanders W.S."/>
            <person name="Peterson D.G."/>
            <person name="Frelichowski J.E."/>
            <person name="Scheffler J.A."/>
            <person name="Scheffler B.E."/>
            <person name="Wendel J.F."/>
        </authorList>
    </citation>
    <scope>NUCLEOTIDE SEQUENCE [LARGE SCALE GENOMIC DNA]</scope>
    <source>
        <strain evidence="1">4</strain>
        <tissue evidence="1">Leaf</tissue>
    </source>
</reference>
<dbReference type="Proteomes" id="UP000593574">
    <property type="component" value="Unassembled WGS sequence"/>
</dbReference>
<protein>
    <submittedName>
        <fullName evidence="1">Uncharacterized protein</fullName>
    </submittedName>
</protein>